<protein>
    <submittedName>
        <fullName evidence="1">Uncharacterized protein</fullName>
    </submittedName>
</protein>
<gene>
    <name evidence="1" type="ORF">Acr_16g0009470</name>
</gene>
<evidence type="ECO:0000313" key="2">
    <source>
        <dbReference type="Proteomes" id="UP000585474"/>
    </source>
</evidence>
<name>A0A7J0G081_9ERIC</name>
<dbReference type="EMBL" id="BJWL01000016">
    <property type="protein sequence ID" value="GFZ04323.1"/>
    <property type="molecule type" value="Genomic_DNA"/>
</dbReference>
<reference evidence="1 2" key="1">
    <citation type="submission" date="2019-07" db="EMBL/GenBank/DDBJ databases">
        <title>De Novo Assembly of kiwifruit Actinidia rufa.</title>
        <authorList>
            <person name="Sugita-Konishi S."/>
            <person name="Sato K."/>
            <person name="Mori E."/>
            <person name="Abe Y."/>
            <person name="Kisaki G."/>
            <person name="Hamano K."/>
            <person name="Suezawa K."/>
            <person name="Otani M."/>
            <person name="Fukuda T."/>
            <person name="Manabe T."/>
            <person name="Gomi K."/>
            <person name="Tabuchi M."/>
            <person name="Akimitsu K."/>
            <person name="Kataoka I."/>
        </authorList>
    </citation>
    <scope>NUCLEOTIDE SEQUENCE [LARGE SCALE GENOMIC DNA]</scope>
    <source>
        <strain evidence="2">cv. Fuchu</strain>
    </source>
</reference>
<evidence type="ECO:0000313" key="1">
    <source>
        <dbReference type="EMBL" id="GFZ04323.1"/>
    </source>
</evidence>
<dbReference type="Proteomes" id="UP000585474">
    <property type="component" value="Unassembled WGS sequence"/>
</dbReference>
<dbReference type="AlphaFoldDB" id="A0A7J0G081"/>
<accession>A0A7J0G081</accession>
<organism evidence="1 2">
    <name type="scientific">Actinidia rufa</name>
    <dbReference type="NCBI Taxonomy" id="165716"/>
    <lineage>
        <taxon>Eukaryota</taxon>
        <taxon>Viridiplantae</taxon>
        <taxon>Streptophyta</taxon>
        <taxon>Embryophyta</taxon>
        <taxon>Tracheophyta</taxon>
        <taxon>Spermatophyta</taxon>
        <taxon>Magnoliopsida</taxon>
        <taxon>eudicotyledons</taxon>
        <taxon>Gunneridae</taxon>
        <taxon>Pentapetalae</taxon>
        <taxon>asterids</taxon>
        <taxon>Ericales</taxon>
        <taxon>Actinidiaceae</taxon>
        <taxon>Actinidia</taxon>
    </lineage>
</organism>
<comment type="caution">
    <text evidence="1">The sequence shown here is derived from an EMBL/GenBank/DDBJ whole genome shotgun (WGS) entry which is preliminary data.</text>
</comment>
<sequence length="354" mass="40170">MVVLQGCWLLDAWHKNHYSDNERGRKMHAPDEIPTQKTFLICYSKNEIHSESILKHKIPTQKAFSTAAIDRFKIHILRAFSHMHLGANGEINIWFGLEDIVYLTGFSIDGKTVTGVDHENSGSICITYLVAFLPLLEDITEIKDHAWGATLLAHLHWSMSKIRSNNKLRKELFRLCICAFALERIVALALDYGFPEKTLRDSITQFLLPVSWTNGLQRDTKDNFRNHSLAIFVQLLEGLQANEIRWQIYQRLPTDFLPLSWGNKPSWANPELPLFALKKSSEDVIPPITSGPNISEPSPFMAANYEYPQPGLIASRVEVEFAQINSSSFPDQEAAGVEDLQPDLSMGRMEMGSF</sequence>
<dbReference type="OrthoDB" id="1750608at2759"/>
<keyword evidence="2" id="KW-1185">Reference proteome</keyword>
<proteinExistence type="predicted"/>